<dbReference type="Proteomes" id="UP001056778">
    <property type="component" value="Chromosome 1"/>
</dbReference>
<keyword evidence="2" id="KW-1185">Reference proteome</keyword>
<name>A0ACB9TY84_HOLOL</name>
<sequence>MSNLFVVIRKSLAKAFDPLYESASTTTSDELLHLNNSIDELGSFIQEIIDQALIRVVPETEENIINIETDVLLEIENDIVQDDIKAIDDLLGINITNESVNKVFDLEEEIFKLSNVIGSLDLTEGGNEEIESNNVIDVDRPIEIIDLKHEINITGLDVTSEYKSANTTLHEIEAELNVVEDIRIDEINESKIAQELNTTKEVATETEPIESPPSYKNKEFVEQNNLINRLTEEITKKDAELAKINDELTSQISDYDSLKRDCDNKSKEILELKLKLEEDKNLKENYTRLETEVQELKLRCKDYNNLQTNYKEKQIAYAELAAKYEDAVNKPSIPPVCNKAQDEELTALRMQFATKEKEFECILDNYSQLIEAQSVKYELVQKECSTAKQHLANLEIAFTDVHQKYERSKTVIEGYKANEEKLKSTLVMFETTLQKYNEELQTLKRKNLEENNMLKRELDAVKGDYATKIGKLQSKIKHLEIKATSLSNALEQKNKECQELTKLCEEEPNLIVKMADSDEETDNVEECVNLTGFLFGNIDETGQLESDVFDLDTQRQLSSLGKLGFQTMLKEIVGQEKIYDDSDSDGDCNEIEIKCESENNIHDLQSDLHEKSLSAVDYSDINELAEEEAIIDEYMGQKITNDKKLMPPPPPLPIKQDILDLERQLSNDETEPRKKLETPLAAMLPSKYANVDVTELFPDFRHGQVLRFSRVFGPGKPSSLPNIWRNVKKKRRKKKHKDHMGLHDSDSSAEDEKPRSKGWVFDYAPTPPLEQYALAKDDTGPKVADWRFGPAQVWYDILEVPETGDGFNYGFKLKENLSDEENIEPNDEKFPDDAFLMVTQLHWEDDVVWDGNDIKHKVLQKLNSKTNAAGWVPSSGNRTAQAFSQPGKGGAIPGSAVRIPPVPAPPLPGVKTSKTQISISNKQRQEIEQDDTWYSIFPVENEDLVYGRWEDDVIWDAQNMKNIPKPTILTLDPNDENIILGIPDDVDPSKQIAGQPTPVKVKIPHPHVKKSKILLGKAGVINVLQEDTPPPPPKSPDRDPFNISNDIYYMPKSSETTLRLKVGGGNLIQHSTPVVELRTPFIKTHMGPVRLRNFHRPQMKRFSYGTLSMPGPHSVMPLLKHIKKKAKQREAERLASGGGDVFFMRTPDDLTGRDGDLILIEFCEEHPPLMNQVGMCSKIKNYYKRKAGKDSGPPAYKYGETAYAHTSPFLGILYPGQSIQAVENNMYRTPETDFLIIRTRHQYYIREVDGVYVAGQECPLYEVPGPNSKRANNFVRDFLQVFIYRLFWKSRDNPRRIKMDDIKKAFPSHSESSIRKRLKLCADFKRTGMDSNWWVIKPDFRLPTEEEIRAMVSPEQCCSFFSMVAAEQRLKDAGYGEKFLFTPAEDDDEEMQLKMDDEIKVAPWNTTRAYIQAMKGKCLLQLTGPADPTGCGEGFSYVRVPNKPTQSKEEQESQPKRTVTGTDADLRRLSLNNAKALLRKFGVPEEEIKKLSRWEVIDVVRTLSTEKAKAGEEGMDKFSRGNRFSIAEHQERYKEECQRIFDLQNRVLASAEVLSTDEGESSEEDSDEDIEEMGKNIENMLANKKTSTQLSREREEQERQELRKMILEGGDEKKGKDKKIKEEEDSHENFAQQGRVLKIVRTFRNPEGKEFTRAEIVRKPAVIDAYVKIRTTKDEQFIRQFATLDEAQKEEMKREKRRIQEQLRRIKRNQERERLAMSHQESFVHSQHVIRPTTTPQPPPVSKPLLSPPKSRRKTKLKPDLKLKCGACGNVGHMRTNKACPLYQNSMSTIPLNVAMTEEQEEEIEKQLNTDDEDLVNVDGTKVKLSSKLLKHAEEIKRRTLLLKVPKEAMNSRKRRRGTSDLHCDYLKRHNKPANRRRTDPVVVLSTILEHILNELRDMPDVQPFLFPVNPKMVMDYYRIVQRPMDLQTIRENLRQKKYQSREEFLADVNQIVENSTLYNGAKSSLTVAAQRMLQKCVERLAEKEERLMRLEKAINPLLDDNDQVALTYILDNVVNTKLKTMSESWPFLKPVNKKVVKDYYNIVKRPMDLETILKKVSAHKYHNRHEFLVDVQQILENCILYNGKDSPFTQKAEQLVKVAKDTLEEYDEHLTQLERKICLTQERAMQDDHAWMGVDEENYTIPETDQASQASSPDNLKTNSEDLDYVDIEGGITPGEDDSIPSKMRRGRGRPKKKAATLEEDLQFSSEEELDEVPLTEFEDNKDGILIDAEMPGADDDSQQAAEAMVQLGTIGYYHQNEGETNEALLYKEESLDVDPNYDPSDFLMAGLPKNRVFEDDMKVGNTDIGLKIQDDLAVSESDDEGPHTKNTQQIQDDDDVGDVWF</sequence>
<accession>A0ACB9TY84</accession>
<proteinExistence type="predicted"/>
<organism evidence="1 2">
    <name type="scientific">Holotrichia oblita</name>
    <name type="common">Chafer beetle</name>
    <dbReference type="NCBI Taxonomy" id="644536"/>
    <lineage>
        <taxon>Eukaryota</taxon>
        <taxon>Metazoa</taxon>
        <taxon>Ecdysozoa</taxon>
        <taxon>Arthropoda</taxon>
        <taxon>Hexapoda</taxon>
        <taxon>Insecta</taxon>
        <taxon>Pterygota</taxon>
        <taxon>Neoptera</taxon>
        <taxon>Endopterygota</taxon>
        <taxon>Coleoptera</taxon>
        <taxon>Polyphaga</taxon>
        <taxon>Scarabaeiformia</taxon>
        <taxon>Scarabaeidae</taxon>
        <taxon>Melolonthinae</taxon>
        <taxon>Holotrichia</taxon>
    </lineage>
</organism>
<protein>
    <submittedName>
        <fullName evidence="1">Transcription initiation factor tfiid</fullName>
    </submittedName>
</protein>
<comment type="caution">
    <text evidence="1">The sequence shown here is derived from an EMBL/GenBank/DDBJ whole genome shotgun (WGS) entry which is preliminary data.</text>
</comment>
<gene>
    <name evidence="1" type="ORF">MML48_1g08585</name>
</gene>
<evidence type="ECO:0000313" key="1">
    <source>
        <dbReference type="EMBL" id="KAI4471565.1"/>
    </source>
</evidence>
<dbReference type="EMBL" id="CM043015">
    <property type="protein sequence ID" value="KAI4471565.1"/>
    <property type="molecule type" value="Genomic_DNA"/>
</dbReference>
<reference evidence="1" key="1">
    <citation type="submission" date="2022-04" db="EMBL/GenBank/DDBJ databases">
        <title>Chromosome-scale genome assembly of Holotrichia oblita Faldermann.</title>
        <authorList>
            <person name="Rongchong L."/>
        </authorList>
    </citation>
    <scope>NUCLEOTIDE SEQUENCE</scope>
    <source>
        <strain evidence="1">81SQS9</strain>
    </source>
</reference>
<evidence type="ECO:0000313" key="2">
    <source>
        <dbReference type="Proteomes" id="UP001056778"/>
    </source>
</evidence>